<keyword evidence="3" id="KW-1185">Reference proteome</keyword>
<evidence type="ECO:0000256" key="1">
    <source>
        <dbReference type="SAM" id="MobiDB-lite"/>
    </source>
</evidence>
<dbReference type="EMBL" id="MU167225">
    <property type="protein sequence ID" value="KAG0149730.1"/>
    <property type="molecule type" value="Genomic_DNA"/>
</dbReference>
<organism evidence="2 3">
    <name type="scientific">Cronartium quercuum f. sp. fusiforme G11</name>
    <dbReference type="NCBI Taxonomy" id="708437"/>
    <lineage>
        <taxon>Eukaryota</taxon>
        <taxon>Fungi</taxon>
        <taxon>Dikarya</taxon>
        <taxon>Basidiomycota</taxon>
        <taxon>Pucciniomycotina</taxon>
        <taxon>Pucciniomycetes</taxon>
        <taxon>Pucciniales</taxon>
        <taxon>Coleosporiaceae</taxon>
        <taxon>Cronartium</taxon>
    </lineage>
</organism>
<comment type="caution">
    <text evidence="2">The sequence shown here is derived from an EMBL/GenBank/DDBJ whole genome shotgun (WGS) entry which is preliminary data.</text>
</comment>
<accession>A0A9P6NMA1</accession>
<sequence>MLVPDALENVGKNLRALDADRLEADVSKRTAYIPDSTKKGKGLDGKPPGKTTGLRSALRFTCKPYLVPDSPATNSSSGPSTQGSRQPKEKMLSSKDLNSNYAGEMNKVEEVNRAAAAKISQEKEEKIIRQNATTEKKRQTKRVREKRESQALQKHMTRVEESQRNSTIPKEEKSDEASDEELEYEELP</sequence>
<proteinExistence type="predicted"/>
<dbReference type="AlphaFoldDB" id="A0A9P6NMA1"/>
<name>A0A9P6NMA1_9BASI</name>
<feature type="region of interest" description="Disordered" evidence="1">
    <location>
        <begin position="24"/>
        <end position="188"/>
    </location>
</feature>
<feature type="compositionally biased region" description="Acidic residues" evidence="1">
    <location>
        <begin position="177"/>
        <end position="188"/>
    </location>
</feature>
<feature type="compositionally biased region" description="Basic and acidic residues" evidence="1">
    <location>
        <begin position="157"/>
        <end position="176"/>
    </location>
</feature>
<dbReference type="Proteomes" id="UP000886653">
    <property type="component" value="Unassembled WGS sequence"/>
</dbReference>
<evidence type="ECO:0000313" key="3">
    <source>
        <dbReference type="Proteomes" id="UP000886653"/>
    </source>
</evidence>
<evidence type="ECO:0000313" key="2">
    <source>
        <dbReference type="EMBL" id="KAG0149730.1"/>
    </source>
</evidence>
<gene>
    <name evidence="2" type="ORF">CROQUDRAFT_131113</name>
</gene>
<feature type="compositionally biased region" description="Polar residues" evidence="1">
    <location>
        <begin position="71"/>
        <end position="85"/>
    </location>
</feature>
<reference evidence="2" key="1">
    <citation type="submission" date="2013-11" db="EMBL/GenBank/DDBJ databases">
        <title>Genome sequence of the fusiform rust pathogen reveals effectors for host alternation and coevolution with pine.</title>
        <authorList>
            <consortium name="DOE Joint Genome Institute"/>
            <person name="Smith K."/>
            <person name="Pendleton A."/>
            <person name="Kubisiak T."/>
            <person name="Anderson C."/>
            <person name="Salamov A."/>
            <person name="Aerts A."/>
            <person name="Riley R."/>
            <person name="Clum A."/>
            <person name="Lindquist E."/>
            <person name="Ence D."/>
            <person name="Campbell M."/>
            <person name="Kronenberg Z."/>
            <person name="Feau N."/>
            <person name="Dhillon B."/>
            <person name="Hamelin R."/>
            <person name="Burleigh J."/>
            <person name="Smith J."/>
            <person name="Yandell M."/>
            <person name="Nelson C."/>
            <person name="Grigoriev I."/>
            <person name="Davis J."/>
        </authorList>
    </citation>
    <scope>NUCLEOTIDE SEQUENCE</scope>
    <source>
        <strain evidence="2">G11</strain>
    </source>
</reference>
<protein>
    <submittedName>
        <fullName evidence="2">Uncharacterized protein</fullName>
    </submittedName>
</protein>